<evidence type="ECO:0000313" key="3">
    <source>
        <dbReference type="EMBL" id="KAI8033049.1"/>
    </source>
</evidence>
<organism evidence="3 4">
    <name type="scientific">Drosophila gunungcola</name>
    <name type="common">fruit fly</name>
    <dbReference type="NCBI Taxonomy" id="103775"/>
    <lineage>
        <taxon>Eukaryota</taxon>
        <taxon>Metazoa</taxon>
        <taxon>Ecdysozoa</taxon>
        <taxon>Arthropoda</taxon>
        <taxon>Hexapoda</taxon>
        <taxon>Insecta</taxon>
        <taxon>Pterygota</taxon>
        <taxon>Neoptera</taxon>
        <taxon>Endopterygota</taxon>
        <taxon>Diptera</taxon>
        <taxon>Brachycera</taxon>
        <taxon>Muscomorpha</taxon>
        <taxon>Ephydroidea</taxon>
        <taxon>Drosophilidae</taxon>
        <taxon>Drosophila</taxon>
        <taxon>Sophophora</taxon>
    </lineage>
</organism>
<dbReference type="PANTHER" id="PTHR44324">
    <property type="entry name" value="WD40 REPEAT DOMAIN 95"/>
    <property type="match status" value="1"/>
</dbReference>
<evidence type="ECO:0000256" key="1">
    <source>
        <dbReference type="ARBA" id="ARBA00022574"/>
    </source>
</evidence>
<evidence type="ECO:0000313" key="4">
    <source>
        <dbReference type="Proteomes" id="UP001059596"/>
    </source>
</evidence>
<comment type="caution">
    <text evidence="3">The sequence shown here is derived from an EMBL/GenBank/DDBJ whole genome shotgun (WGS) entry which is preliminary data.</text>
</comment>
<gene>
    <name evidence="3" type="ORF">M5D96_014197</name>
</gene>
<dbReference type="InterPro" id="IPR011044">
    <property type="entry name" value="Quino_amine_DH_bsu"/>
</dbReference>
<feature type="non-terminal residue" evidence="3">
    <location>
        <position position="1"/>
    </location>
</feature>
<sequence>VKLGEGVVTATYSGEIIFWKLETGQPYRRYSVMDPTRFIELKLTAAEEKFMRRSKRMGSTHTDHHDFQTGRATRSVFISLDTGYIQMYSHHQRGGYIMKFLAVHKTGDCVLTMCTDRKNRFLYTGTAFGYIKIWHIVNFW</sequence>
<dbReference type="InterPro" id="IPR051242">
    <property type="entry name" value="WD-EF-hand_domain"/>
</dbReference>
<name>A0A9Q0BIW0_9MUSC</name>
<protein>
    <submittedName>
        <fullName evidence="3">Uncharacterized protein</fullName>
    </submittedName>
</protein>
<accession>A0A9Q0BIW0</accession>
<dbReference type="Proteomes" id="UP001059596">
    <property type="component" value="Unassembled WGS sequence"/>
</dbReference>
<dbReference type="PANTHER" id="PTHR44324:SF6">
    <property type="entry name" value="EF-HAND CALCIUM BINDING DOMAIN 8"/>
    <property type="match status" value="1"/>
</dbReference>
<dbReference type="SUPFAM" id="SSF50969">
    <property type="entry name" value="YVTN repeat-like/Quinoprotein amine dehydrogenase"/>
    <property type="match status" value="1"/>
</dbReference>
<keyword evidence="2" id="KW-0677">Repeat</keyword>
<dbReference type="Gene3D" id="2.130.10.10">
    <property type="entry name" value="YVTN repeat-like/Quinoprotein amine dehydrogenase"/>
    <property type="match status" value="1"/>
</dbReference>
<proteinExistence type="predicted"/>
<reference evidence="3" key="1">
    <citation type="journal article" date="2023" name="Genome Biol. Evol.">
        <title>Long-read-based Genome Assembly of Drosophila gunungcola Reveals Fewer Chemosensory Genes in Flower-breeding Species.</title>
        <authorList>
            <person name="Negi A."/>
            <person name="Liao B.Y."/>
            <person name="Yeh S.D."/>
        </authorList>
    </citation>
    <scope>NUCLEOTIDE SEQUENCE</scope>
    <source>
        <strain evidence="3">Sukarami</strain>
    </source>
</reference>
<keyword evidence="4" id="KW-1185">Reference proteome</keyword>
<dbReference type="EMBL" id="JAMKOV010000243">
    <property type="protein sequence ID" value="KAI8033049.1"/>
    <property type="molecule type" value="Genomic_DNA"/>
</dbReference>
<evidence type="ECO:0000256" key="2">
    <source>
        <dbReference type="ARBA" id="ARBA00022737"/>
    </source>
</evidence>
<dbReference type="AlphaFoldDB" id="A0A9Q0BIW0"/>
<dbReference type="InterPro" id="IPR015943">
    <property type="entry name" value="WD40/YVTN_repeat-like_dom_sf"/>
</dbReference>
<keyword evidence="1" id="KW-0853">WD repeat</keyword>